<comment type="caution">
    <text evidence="1">The sequence shown here is derived from an EMBL/GenBank/DDBJ whole genome shotgun (WGS) entry which is preliminary data.</text>
</comment>
<proteinExistence type="predicted"/>
<gene>
    <name evidence="1" type="ORF">EOE48_14850</name>
</gene>
<evidence type="ECO:0000313" key="2">
    <source>
        <dbReference type="Proteomes" id="UP000286997"/>
    </source>
</evidence>
<accession>A0A437P4G1</accession>
<dbReference type="OrthoDB" id="7996442at2"/>
<dbReference type="AlphaFoldDB" id="A0A437P4G1"/>
<name>A0A437P4G1_9HYPH</name>
<keyword evidence="2" id="KW-1185">Reference proteome</keyword>
<protein>
    <submittedName>
        <fullName evidence="1">Uncharacterized protein</fullName>
    </submittedName>
</protein>
<organism evidence="1 2">
    <name type="scientific">Methylobacterium oryzihabitans</name>
    <dbReference type="NCBI Taxonomy" id="2499852"/>
    <lineage>
        <taxon>Bacteria</taxon>
        <taxon>Pseudomonadati</taxon>
        <taxon>Pseudomonadota</taxon>
        <taxon>Alphaproteobacteria</taxon>
        <taxon>Hyphomicrobiales</taxon>
        <taxon>Methylobacteriaceae</taxon>
        <taxon>Methylobacterium</taxon>
    </lineage>
</organism>
<dbReference type="EMBL" id="SACP01000013">
    <property type="protein sequence ID" value="RVU17181.1"/>
    <property type="molecule type" value="Genomic_DNA"/>
</dbReference>
<sequence length="146" mass="15510">MIQASLQHFCNRIVAKGAINRDDVNELSRELLPDGLICREEADMLLGLDRAVAAADPAFADFLTAAVVDFAVWGERPTGRILAETARWLAASLACGRGPTALGARIAQEVVREAQSTDPVLVAFALAINACRHEAAEDRASLALAA</sequence>
<reference evidence="1 2" key="1">
    <citation type="submission" date="2019-01" db="EMBL/GenBank/DDBJ databases">
        <authorList>
            <person name="Chen W.-M."/>
        </authorList>
    </citation>
    <scope>NUCLEOTIDE SEQUENCE [LARGE SCALE GENOMIC DNA]</scope>
    <source>
        <strain evidence="1 2">TER-1</strain>
    </source>
</reference>
<dbReference type="RefSeq" id="WP_127730413.1">
    <property type="nucleotide sequence ID" value="NZ_SACP01000013.1"/>
</dbReference>
<dbReference type="Proteomes" id="UP000286997">
    <property type="component" value="Unassembled WGS sequence"/>
</dbReference>
<evidence type="ECO:0000313" key="1">
    <source>
        <dbReference type="EMBL" id="RVU17181.1"/>
    </source>
</evidence>